<dbReference type="InterPro" id="IPR014729">
    <property type="entry name" value="Rossmann-like_a/b/a_fold"/>
</dbReference>
<dbReference type="HOGENOM" id="CLU_001493_1_1_2"/>
<dbReference type="FunCoup" id="D9Q0B4">
    <property type="interactions" value="222"/>
</dbReference>
<dbReference type="CDD" id="cd07961">
    <property type="entry name" value="Anticodon_Ia_Ile_ABEc"/>
    <property type="match status" value="1"/>
</dbReference>
<dbReference type="InterPro" id="IPR013155">
    <property type="entry name" value="M/V/L/I-tRNA-synth_anticd-bd"/>
</dbReference>
<dbReference type="RefSeq" id="WP_013266264.1">
    <property type="nucleotide sequence ID" value="NC_014374.1"/>
</dbReference>
<dbReference type="SUPFAM" id="SSF52374">
    <property type="entry name" value="Nucleotidylyl transferase"/>
    <property type="match status" value="1"/>
</dbReference>
<dbReference type="Pfam" id="PF19302">
    <property type="entry name" value="DUF5915"/>
    <property type="match status" value="1"/>
</dbReference>
<evidence type="ECO:0000256" key="5">
    <source>
        <dbReference type="ARBA" id="ARBA00022833"/>
    </source>
</evidence>
<dbReference type="AlphaFoldDB" id="D9Q0B4"/>
<dbReference type="CDD" id="cd00818">
    <property type="entry name" value="IleRS_core"/>
    <property type="match status" value="1"/>
</dbReference>
<dbReference type="Gene3D" id="3.90.740.10">
    <property type="entry name" value="Valyl/Leucyl/Isoleucyl-tRNA synthetase, editing domain"/>
    <property type="match status" value="1"/>
</dbReference>
<dbReference type="Proteomes" id="UP000000346">
    <property type="component" value="Chromosome"/>
</dbReference>
<feature type="binding site" evidence="10">
    <location>
        <position position="604"/>
    </location>
    <ligand>
        <name>ATP</name>
        <dbReference type="ChEBI" id="CHEBI:30616"/>
    </ligand>
</feature>
<name>D9Q0B4_ACIS3</name>
<evidence type="ECO:0000256" key="3">
    <source>
        <dbReference type="ARBA" id="ARBA00022723"/>
    </source>
</evidence>
<keyword evidence="5 10" id="KW-0862">Zinc</keyword>
<dbReference type="InParanoid" id="D9Q0B4"/>
<evidence type="ECO:0000256" key="2">
    <source>
        <dbReference type="ARBA" id="ARBA00022598"/>
    </source>
</evidence>
<dbReference type="InterPro" id="IPR009080">
    <property type="entry name" value="tRNAsynth_Ia_anticodon-bd"/>
</dbReference>
<dbReference type="GO" id="GO:0008270">
    <property type="term" value="F:zinc ion binding"/>
    <property type="evidence" value="ECO:0007669"/>
    <property type="project" value="UniProtKB-UniRule"/>
</dbReference>
<dbReference type="PANTHER" id="PTHR42780:SF1">
    <property type="entry name" value="ISOLEUCINE--TRNA LIGASE, CYTOPLASMIC"/>
    <property type="match status" value="1"/>
</dbReference>
<comment type="caution">
    <text evidence="10">Lacks conserved residue(s) required for the propagation of feature annotation.</text>
</comment>
<dbReference type="Pfam" id="PF08264">
    <property type="entry name" value="Anticodon_1"/>
    <property type="match status" value="1"/>
</dbReference>
<evidence type="ECO:0000256" key="8">
    <source>
        <dbReference type="ARBA" id="ARBA00023146"/>
    </source>
</evidence>
<keyword evidence="14" id="KW-1185">Reference proteome</keyword>
<dbReference type="InterPro" id="IPR002300">
    <property type="entry name" value="aa-tRNA-synth_Ia"/>
</dbReference>
<dbReference type="KEGG" id="asc:ASAC_0345"/>
<evidence type="ECO:0000256" key="9">
    <source>
        <dbReference type="ARBA" id="ARBA00048359"/>
    </source>
</evidence>
<protein>
    <recommendedName>
        <fullName evidence="10">Isoleucine--tRNA ligase</fullName>
        <ecNumber evidence="10">6.1.1.5</ecNumber>
    </recommendedName>
    <alternativeName>
        <fullName evidence="10">Isoleucyl-tRNA synthetase</fullName>
        <shortName evidence="10">IleRS</shortName>
    </alternativeName>
</protein>
<accession>D9Q0B4</accession>
<dbReference type="EC" id="6.1.1.5" evidence="10"/>
<feature type="domain" description="Methionyl/Valyl/Leucyl/Isoleucyl-tRNA synthetase anticodon-binding" evidence="12">
    <location>
        <begin position="688"/>
        <end position="840"/>
    </location>
</feature>
<dbReference type="STRING" id="666510.ASAC_0345"/>
<keyword evidence="6 10" id="KW-0067">ATP-binding</keyword>
<dbReference type="GO" id="GO:0006428">
    <property type="term" value="P:isoleucyl-tRNA aminoacylation"/>
    <property type="evidence" value="ECO:0007669"/>
    <property type="project" value="UniProtKB-UniRule"/>
</dbReference>
<keyword evidence="3 10" id="KW-0479">Metal-binding</keyword>
<evidence type="ECO:0000259" key="11">
    <source>
        <dbReference type="Pfam" id="PF00133"/>
    </source>
</evidence>
<organism evidence="13 14">
    <name type="scientific">Acidilobus saccharovorans (strain DSM 16705 / JCM 18335 / VKM B-2471 / 345-15)</name>
    <dbReference type="NCBI Taxonomy" id="666510"/>
    <lineage>
        <taxon>Archaea</taxon>
        <taxon>Thermoproteota</taxon>
        <taxon>Thermoprotei</taxon>
        <taxon>Acidilobales</taxon>
        <taxon>Acidilobaceae</taxon>
        <taxon>Acidilobus</taxon>
    </lineage>
</organism>
<dbReference type="InterPro" id="IPR009008">
    <property type="entry name" value="Val/Leu/Ile-tRNA-synth_edit"/>
</dbReference>
<comment type="cofactor">
    <cofactor evidence="10">
        <name>Zn(2+)</name>
        <dbReference type="ChEBI" id="CHEBI:29105"/>
    </cofactor>
</comment>
<reference evidence="13 14" key="1">
    <citation type="journal article" date="2010" name="Appl. Environ. Microbiol.">
        <title>The genome sequence of the crenarchaeon Acidilobus saccharovorans supports a new order, Acidilobales, and suggests an important ecological role in terrestrial acidic hot springs.</title>
        <authorList>
            <person name="Mardanov A.V."/>
            <person name="Svetlitchnyi V.A."/>
            <person name="Beletsky A.V."/>
            <person name="Prokofeva M.I."/>
            <person name="Bonch-Osmolovskaya E.A."/>
            <person name="Ravin N.V."/>
            <person name="Skryabin K.G."/>
        </authorList>
    </citation>
    <scope>NUCLEOTIDE SEQUENCE [LARGE SCALE GENOMIC DNA]</scope>
    <source>
        <strain evidence="14">DSM 16705 / JCM 18335 / VKM B-2471 / 345-15</strain>
    </source>
</reference>
<dbReference type="InterPro" id="IPR002301">
    <property type="entry name" value="Ile-tRNA-ligase"/>
</dbReference>
<dbReference type="HAMAP" id="MF_02003">
    <property type="entry name" value="Ile_tRNA_synth_type2"/>
    <property type="match status" value="1"/>
</dbReference>
<dbReference type="GO" id="GO:0002161">
    <property type="term" value="F:aminoacyl-tRNA deacylase activity"/>
    <property type="evidence" value="ECO:0007669"/>
    <property type="project" value="InterPro"/>
</dbReference>
<gene>
    <name evidence="10" type="primary">ileS</name>
    <name evidence="13" type="ordered locus">ASAC_0345</name>
</gene>
<dbReference type="GeneID" id="9498568"/>
<comment type="function">
    <text evidence="10">Catalyzes the attachment of isoleucine to tRNA(Ile). As IleRS can inadvertently accommodate and process structurally similar amino acids such as valine, to avoid such errors it has two additional distinct tRNA(Ile)-dependent editing activities. One activity is designated as 'pretransfer' editing and involves the hydrolysis of activated Val-AMP. The other activity is designated 'posttransfer' editing and involves deacylation of mischarged Val-tRNA(Ile).</text>
</comment>
<evidence type="ECO:0000256" key="1">
    <source>
        <dbReference type="ARBA" id="ARBA00022490"/>
    </source>
</evidence>
<evidence type="ECO:0000256" key="10">
    <source>
        <dbReference type="HAMAP-Rule" id="MF_02003"/>
    </source>
</evidence>
<dbReference type="GO" id="GO:0005737">
    <property type="term" value="C:cytoplasm"/>
    <property type="evidence" value="ECO:0007669"/>
    <property type="project" value="UniProtKB-SubCell"/>
</dbReference>
<comment type="similarity">
    <text evidence="10">Belongs to the class-I aminoacyl-tRNA synthetase family. IleS type 2 subfamily.</text>
</comment>
<comment type="subcellular location">
    <subcellularLocation>
        <location evidence="10">Cytoplasm</location>
    </subcellularLocation>
</comment>
<keyword evidence="1 10" id="KW-0963">Cytoplasm</keyword>
<dbReference type="InterPro" id="IPR023586">
    <property type="entry name" value="Ile-tRNA-ligase_type2"/>
</dbReference>
<feature type="short sequence motif" description="'KMSKS' region" evidence="10">
    <location>
        <begin position="601"/>
        <end position="605"/>
    </location>
</feature>
<evidence type="ECO:0000259" key="12">
    <source>
        <dbReference type="Pfam" id="PF08264"/>
    </source>
</evidence>
<dbReference type="GO" id="GO:0005524">
    <property type="term" value="F:ATP binding"/>
    <property type="evidence" value="ECO:0007669"/>
    <property type="project" value="UniProtKB-UniRule"/>
</dbReference>
<dbReference type="EMBL" id="CP001742">
    <property type="protein sequence ID" value="ADL18752.1"/>
    <property type="molecule type" value="Genomic_DNA"/>
</dbReference>
<dbReference type="Pfam" id="PF00133">
    <property type="entry name" value="tRNA-synt_1"/>
    <property type="match status" value="1"/>
</dbReference>
<dbReference type="SUPFAM" id="SSF50677">
    <property type="entry name" value="ValRS/IleRS/LeuRS editing domain"/>
    <property type="match status" value="1"/>
</dbReference>
<dbReference type="NCBIfam" id="TIGR00392">
    <property type="entry name" value="ileS"/>
    <property type="match status" value="1"/>
</dbReference>
<evidence type="ECO:0000256" key="6">
    <source>
        <dbReference type="ARBA" id="ARBA00022840"/>
    </source>
</evidence>
<evidence type="ECO:0000256" key="4">
    <source>
        <dbReference type="ARBA" id="ARBA00022741"/>
    </source>
</evidence>
<dbReference type="SUPFAM" id="SSF47323">
    <property type="entry name" value="Anticodon-binding domain of a subclass of class I aminoacyl-tRNA synthetases"/>
    <property type="match status" value="2"/>
</dbReference>
<comment type="domain">
    <text evidence="10">IleRS has two distinct active sites: one for aminoacylation and one for editing. The misactivated valine is translocated from the active site to the editing site, which sterically excludes the correctly activated isoleucine. The single editing site contains two valyl binding pockets, one specific for each substrate (Val-AMP or Val-tRNA(Ile)).</text>
</comment>
<comment type="catalytic activity">
    <reaction evidence="9 10">
        <text>tRNA(Ile) + L-isoleucine + ATP = L-isoleucyl-tRNA(Ile) + AMP + diphosphate</text>
        <dbReference type="Rhea" id="RHEA:11060"/>
        <dbReference type="Rhea" id="RHEA-COMP:9666"/>
        <dbReference type="Rhea" id="RHEA-COMP:9695"/>
        <dbReference type="ChEBI" id="CHEBI:30616"/>
        <dbReference type="ChEBI" id="CHEBI:33019"/>
        <dbReference type="ChEBI" id="CHEBI:58045"/>
        <dbReference type="ChEBI" id="CHEBI:78442"/>
        <dbReference type="ChEBI" id="CHEBI:78528"/>
        <dbReference type="ChEBI" id="CHEBI:456215"/>
        <dbReference type="EC" id="6.1.1.5"/>
    </reaction>
</comment>
<dbReference type="FunFam" id="3.40.50.620:FF:000286">
    <property type="entry name" value="Isoleucine--tRNA ligase"/>
    <property type="match status" value="1"/>
</dbReference>
<keyword evidence="2 10" id="KW-0436">Ligase</keyword>
<evidence type="ECO:0000313" key="13">
    <source>
        <dbReference type="EMBL" id="ADL18752.1"/>
    </source>
</evidence>
<dbReference type="OrthoDB" id="30823at2157"/>
<dbReference type="PRINTS" id="PR00984">
    <property type="entry name" value="TRNASYNTHILE"/>
</dbReference>
<dbReference type="GO" id="GO:0000049">
    <property type="term" value="F:tRNA binding"/>
    <property type="evidence" value="ECO:0007669"/>
    <property type="project" value="InterPro"/>
</dbReference>
<dbReference type="eggNOG" id="arCOG00807">
    <property type="taxonomic scope" value="Archaea"/>
</dbReference>
<keyword evidence="8 10" id="KW-0030">Aminoacyl-tRNA synthetase</keyword>
<keyword evidence="4 10" id="KW-0547">Nucleotide-binding</keyword>
<proteinExistence type="inferred from homology"/>
<dbReference type="GO" id="GO:0004822">
    <property type="term" value="F:isoleucine-tRNA ligase activity"/>
    <property type="evidence" value="ECO:0007669"/>
    <property type="project" value="UniProtKB-UniRule"/>
</dbReference>
<evidence type="ECO:0000256" key="7">
    <source>
        <dbReference type="ARBA" id="ARBA00022917"/>
    </source>
</evidence>
<comment type="subunit">
    <text evidence="10">Monomer.</text>
</comment>
<sequence length="1061" mass="122370">MKVSGLLASDNRPQHEIESWVFSFWDKNNIYHKMKSSRGNKGKLYFLDGPPYASASSIHLGTAWNKVLKDALLRYYRMLGYDVWDKPGYDTHGLPIEILVEKMYNIKNKKEIETSVGIERFVNTCLDVVENNIKGMTENFKQLGVFMDWENPYVTYSDDYIESGWYLFKVAHDKGLLYRSQRVLHWCPRCETTLADYEVSEYTELEDPSIYVKFRVKGSDNLYLLIWTTTPWTLPANAFVMAHPDMEYAEVEANGERYVILSSRVEAVMGEAGVTNYRVVRTFKGSELEGLEYAHPLEDIVPAQSVLKKYHRVVMAPEAVVATEGTGLVHSAPGHGDIDFEVGSKLGVPPISVVDNQGRLTEDAGKYKGLYFRTEANEAIINDLRSRGALFHIGKVRHRYPICWRCKTPLVLKTTEQWFIGVSKLRQELLRQLDNVEWVPSWAKSRIASLVTNIEDWVVSRQRYWGIPLPIWVCNNCGHVEVVGSVDDVVRLGGRRPEHLHRPWIDEITLRCPKCGGVMTRVPDVADVWFDSGIAFYASLGFPRNKEAFNRLMPVDLVLEGHDQLRGWFFSLLRSGVIGFGSAPYRRVLVHGFVLDEQGREMHKSLGNYVAVEDILKKYPRDVLRLYLLRNTTWEDLRFSWHNIDVTARDFTIMRNVYAFASMYMSLDGFDPKAVTLDSVRDHLEVEDRWLLSRLNSYLDEYRKRLDKLEVHEAARIVRDFIVEDISRWYLRLIRRRVWEESDTPSKRAAYATLYAALKTWILMAAPIMPFLSEYLYQNFIRPAEPDMPESVHMTRLPEPDFSLINKDLEDKMEIVRKITEYALSARMKGGIKLRRPLKTLYISPSSQVVQDAVKELQGLLAQAVNVKEVKVVSSELLNELREYSLEPEFSTMGPDFKKLTPAVIKALQSDAMAAREILQKGFYDITVNGQTVRVERRHVRITAKYPDWLLAEETPYGTIALDRRISEQEALEGTVREIIRRVQYMRKQAGLSVDAYIELWINGDEELLAATKVLEDYVKSETRAAAIHYDSPPEGVKSSEWEVDEKRLSLAIREVKRNQQ</sequence>
<keyword evidence="7 10" id="KW-0648">Protein biosynthesis</keyword>
<dbReference type="Gene3D" id="1.10.730.10">
    <property type="entry name" value="Isoleucyl-tRNA Synthetase, Domain 1"/>
    <property type="match status" value="1"/>
</dbReference>
<dbReference type="Gene3D" id="3.40.50.620">
    <property type="entry name" value="HUPs"/>
    <property type="match status" value="2"/>
</dbReference>
<dbReference type="PANTHER" id="PTHR42780">
    <property type="entry name" value="SOLEUCYL-TRNA SYNTHETASE"/>
    <property type="match status" value="1"/>
</dbReference>
<evidence type="ECO:0000313" key="14">
    <source>
        <dbReference type="Proteomes" id="UP000000346"/>
    </source>
</evidence>
<feature type="domain" description="Aminoacyl-tRNA synthetase class Ia" evidence="11">
    <location>
        <begin position="21"/>
        <end position="639"/>
    </location>
</feature>
<dbReference type="InterPro" id="IPR033709">
    <property type="entry name" value="Anticodon_Ile_ABEc"/>
</dbReference>